<dbReference type="EMBL" id="ACCU02000004">
    <property type="protein sequence ID" value="RMX61806.1"/>
    <property type="molecule type" value="Genomic_DNA"/>
</dbReference>
<gene>
    <name evidence="1" type="ORF">SADFL11_00025200</name>
</gene>
<dbReference type="AlphaFoldDB" id="A0A5E8UWK5"/>
<sequence>MLVAIATESLRTEHISVRPTDAGARIGLSFWRQLLTKTQSLCVADLRLVPQNFSCETGH</sequence>
<name>A0A5E8UWK5_ROSAD</name>
<organism evidence="1 2">
    <name type="scientific">Roseibium alexandrii (strain DSM 17067 / NCIMB 14079 / DFL-11)</name>
    <name type="common">Labrenzia alexandrii</name>
    <dbReference type="NCBI Taxonomy" id="244592"/>
    <lineage>
        <taxon>Bacteria</taxon>
        <taxon>Pseudomonadati</taxon>
        <taxon>Pseudomonadota</taxon>
        <taxon>Alphaproteobacteria</taxon>
        <taxon>Hyphomicrobiales</taxon>
        <taxon>Stappiaceae</taxon>
        <taxon>Roseibium</taxon>
    </lineage>
</organism>
<proteinExistence type="predicted"/>
<reference evidence="1 2" key="1">
    <citation type="submission" date="2008-01" db="EMBL/GenBank/DDBJ databases">
        <authorList>
            <person name="Wagner-Dobler I."/>
            <person name="Ferriera S."/>
            <person name="Johnson J."/>
            <person name="Kravitz S."/>
            <person name="Beeson K."/>
            <person name="Sutton G."/>
            <person name="Rogers Y.-H."/>
            <person name="Friedman R."/>
            <person name="Frazier M."/>
            <person name="Venter J.C."/>
        </authorList>
    </citation>
    <scope>NUCLEOTIDE SEQUENCE [LARGE SCALE GENOMIC DNA]</scope>
    <source>
        <strain evidence="2">DSM 17067 / NCIMB 14079 / DFL-11</strain>
    </source>
</reference>
<reference evidence="1 2" key="2">
    <citation type="submission" date="2013-04" db="EMBL/GenBank/DDBJ databases">
        <authorList>
            <person name="Fiebig A."/>
            <person name="Pradella S."/>
            <person name="Wagner-Doebler I."/>
        </authorList>
    </citation>
    <scope>NUCLEOTIDE SEQUENCE [LARGE SCALE GENOMIC DNA]</scope>
    <source>
        <strain evidence="2">DSM 17067 / NCIMB 14079 / DFL-11</strain>
    </source>
</reference>
<protein>
    <submittedName>
        <fullName evidence="1">Uncharacterized protein</fullName>
    </submittedName>
</protein>
<accession>A0A5E8UWK5</accession>
<comment type="caution">
    <text evidence="1">The sequence shown here is derived from an EMBL/GenBank/DDBJ whole genome shotgun (WGS) entry which is preliminary data.</text>
</comment>
<evidence type="ECO:0000313" key="1">
    <source>
        <dbReference type="EMBL" id="RMX61806.1"/>
    </source>
</evidence>
<dbReference type="Proteomes" id="UP000004703">
    <property type="component" value="Chromosome"/>
</dbReference>
<evidence type="ECO:0000313" key="2">
    <source>
        <dbReference type="Proteomes" id="UP000004703"/>
    </source>
</evidence>